<keyword evidence="9" id="KW-0282">Flagellum</keyword>
<feature type="chain" id="PRO_5011484022" evidence="8">
    <location>
        <begin position="25"/>
        <end position="201"/>
    </location>
</feature>
<evidence type="ECO:0000313" key="10">
    <source>
        <dbReference type="Proteomes" id="UP000199225"/>
    </source>
</evidence>
<dbReference type="AlphaFoldDB" id="A0A1G8QA34"/>
<accession>A0A1G8QA34</accession>
<comment type="subcellular location">
    <subcellularLocation>
        <location evidence="1">Cell membrane</location>
    </subcellularLocation>
</comment>
<keyword evidence="9" id="KW-0966">Cell projection</keyword>
<evidence type="ECO:0000256" key="5">
    <source>
        <dbReference type="ARBA" id="ARBA00023136"/>
    </source>
</evidence>
<sequence>MKYLKMILCLMTALTFLSPTSVHATGGPSVSECAENPDLEGCGASTDQEDTEASGDSSEPLWWSATKLVLALAFVLLLIYGILKFVQRKNKLFSRTRKMENLGGIPLGQNRSVQAVKVGDKVYLLGVGDTVEMLTEVTDEQTKNQLVQEDNEGNLTNFSLTKKQEKEGESTVQFQQLFSKHLSDMKHTKEKSRRKGDQSDE</sequence>
<proteinExistence type="predicted"/>
<dbReference type="STRING" id="86666.SAMN04490247_0494"/>
<evidence type="ECO:0000256" key="8">
    <source>
        <dbReference type="SAM" id="SignalP"/>
    </source>
</evidence>
<name>A0A1G8QA34_9BACI</name>
<keyword evidence="4 7" id="KW-1133">Transmembrane helix</keyword>
<evidence type="ECO:0000313" key="9">
    <source>
        <dbReference type="EMBL" id="SDJ01632.1"/>
    </source>
</evidence>
<evidence type="ECO:0000256" key="4">
    <source>
        <dbReference type="ARBA" id="ARBA00022989"/>
    </source>
</evidence>
<reference evidence="10" key="1">
    <citation type="submission" date="2016-10" db="EMBL/GenBank/DDBJ databases">
        <authorList>
            <person name="Varghese N."/>
            <person name="Submissions S."/>
        </authorList>
    </citation>
    <scope>NUCLEOTIDE SEQUENCE [LARGE SCALE GENOMIC DNA]</scope>
    <source>
        <strain evidence="10">DSM 4771</strain>
    </source>
</reference>
<keyword evidence="2" id="KW-1003">Cell membrane</keyword>
<dbReference type="GO" id="GO:0016020">
    <property type="term" value="C:membrane"/>
    <property type="evidence" value="ECO:0007669"/>
    <property type="project" value="InterPro"/>
</dbReference>
<dbReference type="Proteomes" id="UP000199225">
    <property type="component" value="Unassembled WGS sequence"/>
</dbReference>
<feature type="region of interest" description="Disordered" evidence="6">
    <location>
        <begin position="35"/>
        <end position="57"/>
    </location>
</feature>
<evidence type="ECO:0000256" key="6">
    <source>
        <dbReference type="SAM" id="MobiDB-lite"/>
    </source>
</evidence>
<feature type="transmembrane region" description="Helical" evidence="7">
    <location>
        <begin position="61"/>
        <end position="83"/>
    </location>
</feature>
<keyword evidence="10" id="KW-1185">Reference proteome</keyword>
<dbReference type="GO" id="GO:0044781">
    <property type="term" value="P:bacterial-type flagellum organization"/>
    <property type="evidence" value="ECO:0007669"/>
    <property type="project" value="InterPro"/>
</dbReference>
<keyword evidence="3 7" id="KW-0812">Transmembrane</keyword>
<feature type="region of interest" description="Disordered" evidence="6">
    <location>
        <begin position="179"/>
        <end position="201"/>
    </location>
</feature>
<dbReference type="InterPro" id="IPR022781">
    <property type="entry name" value="Flagellar_biosynth_FliO"/>
</dbReference>
<evidence type="ECO:0000256" key="1">
    <source>
        <dbReference type="ARBA" id="ARBA00004236"/>
    </source>
</evidence>
<keyword evidence="8" id="KW-0732">Signal</keyword>
<evidence type="ECO:0000256" key="2">
    <source>
        <dbReference type="ARBA" id="ARBA00022475"/>
    </source>
</evidence>
<protein>
    <submittedName>
        <fullName evidence="9">Flagellar protein FliO/FliZ</fullName>
    </submittedName>
</protein>
<gene>
    <name evidence="9" type="ORF">SAMN04490247_0494</name>
</gene>
<feature type="signal peptide" evidence="8">
    <location>
        <begin position="1"/>
        <end position="24"/>
    </location>
</feature>
<evidence type="ECO:0000256" key="3">
    <source>
        <dbReference type="ARBA" id="ARBA00022692"/>
    </source>
</evidence>
<keyword evidence="5 7" id="KW-0472">Membrane</keyword>
<dbReference type="RefSeq" id="WP_176757396.1">
    <property type="nucleotide sequence ID" value="NZ_FNEV01000001.1"/>
</dbReference>
<keyword evidence="9" id="KW-0969">Cilium</keyword>
<evidence type="ECO:0000256" key="7">
    <source>
        <dbReference type="SAM" id="Phobius"/>
    </source>
</evidence>
<organism evidence="9 10">
    <name type="scientific">Salimicrobium halophilum</name>
    <dbReference type="NCBI Taxonomy" id="86666"/>
    <lineage>
        <taxon>Bacteria</taxon>
        <taxon>Bacillati</taxon>
        <taxon>Bacillota</taxon>
        <taxon>Bacilli</taxon>
        <taxon>Bacillales</taxon>
        <taxon>Bacillaceae</taxon>
        <taxon>Salimicrobium</taxon>
    </lineage>
</organism>
<dbReference type="Pfam" id="PF04347">
    <property type="entry name" value="FliO"/>
    <property type="match status" value="1"/>
</dbReference>
<dbReference type="EMBL" id="FNEV01000001">
    <property type="protein sequence ID" value="SDJ01632.1"/>
    <property type="molecule type" value="Genomic_DNA"/>
</dbReference>